<keyword evidence="1" id="KW-0732">Signal</keyword>
<sequence length="144" mass="16032">MKSSKIASKTIGISLSLLLVLQAPMTAFASELSDTNNSAETAIQIDKVDDNTFLVNEADSKNWVTVNEADGIRTINILNSETGMTDYIQYDQNANTVYSSFTGETIDLSEHPELSPEASFYSDRSESSYVYFVCTNQIHCWWCC</sequence>
<accession>A0AAW5F0K1</accession>
<reference evidence="2" key="1">
    <citation type="journal article" date="2022" name="Cell Host Microbe">
        <title>Colonization of the live biotherapeutic product VE303 and modulation of the microbiota and metabolites in healthy volunteers.</title>
        <authorList>
            <person name="Dsouza M."/>
            <person name="Menon R."/>
            <person name="Crossette E."/>
            <person name="Bhattarai S.K."/>
            <person name="Schneider J."/>
            <person name="Kim Y.G."/>
            <person name="Reddy S."/>
            <person name="Caballero S."/>
            <person name="Felix C."/>
            <person name="Cornacchione L."/>
            <person name="Hendrickson J."/>
            <person name="Watson A.R."/>
            <person name="Minot S.S."/>
            <person name="Greenfield N."/>
            <person name="Schopf L."/>
            <person name="Szabady R."/>
            <person name="Patarroyo J."/>
            <person name="Smith W."/>
            <person name="Harrison P."/>
            <person name="Kuijper E.J."/>
            <person name="Kelly C.P."/>
            <person name="Olle B."/>
            <person name="Bobilev D."/>
            <person name="Silber J.L."/>
            <person name="Bucci V."/>
            <person name="Roberts B."/>
            <person name="Faith J."/>
            <person name="Norman J.M."/>
        </authorList>
    </citation>
    <scope>NUCLEOTIDE SEQUENCE</scope>
    <source>
        <strain evidence="2">VE303-04</strain>
    </source>
</reference>
<dbReference type="EMBL" id="JAINVB010000001">
    <property type="protein sequence ID" value="MCK0085075.1"/>
    <property type="molecule type" value="Genomic_DNA"/>
</dbReference>
<evidence type="ECO:0000313" key="2">
    <source>
        <dbReference type="EMBL" id="MCK0085075.1"/>
    </source>
</evidence>
<dbReference type="Proteomes" id="UP001203136">
    <property type="component" value="Unassembled WGS sequence"/>
</dbReference>
<evidence type="ECO:0000256" key="1">
    <source>
        <dbReference type="SAM" id="SignalP"/>
    </source>
</evidence>
<comment type="caution">
    <text evidence="2">The sequence shown here is derived from an EMBL/GenBank/DDBJ whole genome shotgun (WGS) entry which is preliminary data.</text>
</comment>
<evidence type="ECO:0008006" key="4">
    <source>
        <dbReference type="Google" id="ProtNLM"/>
    </source>
</evidence>
<feature type="chain" id="PRO_5043789704" description="DUF4394 domain-containing protein" evidence="1">
    <location>
        <begin position="30"/>
        <end position="144"/>
    </location>
</feature>
<dbReference type="AlphaFoldDB" id="A0AAW5F0K1"/>
<proteinExistence type="predicted"/>
<evidence type="ECO:0000313" key="3">
    <source>
        <dbReference type="Proteomes" id="UP001203136"/>
    </source>
</evidence>
<gene>
    <name evidence="2" type="ORF">K5I21_04120</name>
</gene>
<protein>
    <recommendedName>
        <fullName evidence="4">DUF4394 domain-containing protein</fullName>
    </recommendedName>
</protein>
<dbReference type="RefSeq" id="WP_247213136.1">
    <property type="nucleotide sequence ID" value="NZ_JAINVB010000001.1"/>
</dbReference>
<feature type="signal peptide" evidence="1">
    <location>
        <begin position="1"/>
        <end position="29"/>
    </location>
</feature>
<name>A0AAW5F0K1_CLOSY</name>
<organism evidence="2 3">
    <name type="scientific">Clostridium symbiosum</name>
    <name type="common">Bacteroides symbiosus</name>
    <dbReference type="NCBI Taxonomy" id="1512"/>
    <lineage>
        <taxon>Bacteria</taxon>
        <taxon>Bacillati</taxon>
        <taxon>Bacillota</taxon>
        <taxon>Clostridia</taxon>
        <taxon>Lachnospirales</taxon>
        <taxon>Lachnospiraceae</taxon>
        <taxon>Otoolea</taxon>
    </lineage>
</organism>